<feature type="compositionally biased region" description="Polar residues" evidence="2">
    <location>
        <begin position="795"/>
        <end position="807"/>
    </location>
</feature>
<dbReference type="InterPro" id="IPR036871">
    <property type="entry name" value="PX_dom_sf"/>
</dbReference>
<comment type="similarity">
    <text evidence="1">Belongs to the sorting nexin family.</text>
</comment>
<dbReference type="InterPro" id="IPR013937">
    <property type="entry name" value="Sorting_nexin_C"/>
</dbReference>
<accession>A0A9P4Z135</accession>
<comment type="caution">
    <text evidence="6">The sequence shown here is derived from an EMBL/GenBank/DDBJ whole genome shotgun (WGS) entry which is preliminary data.</text>
</comment>
<dbReference type="FunFam" id="3.30.1520.10:FF:000065">
    <property type="entry name" value="PX domain protein (AFU_orthologue AFUA_2G07450)"/>
    <property type="match status" value="1"/>
</dbReference>
<dbReference type="Proteomes" id="UP000749293">
    <property type="component" value="Unassembled WGS sequence"/>
</dbReference>
<dbReference type="Pfam" id="PF08628">
    <property type="entry name" value="Nexin_C"/>
    <property type="match status" value="1"/>
</dbReference>
<feature type="compositionally biased region" description="Basic and acidic residues" evidence="2">
    <location>
        <begin position="782"/>
        <end position="794"/>
    </location>
</feature>
<dbReference type="EMBL" id="JAANYQ010000002">
    <property type="protein sequence ID" value="KAF4125755.1"/>
    <property type="molecule type" value="Genomic_DNA"/>
</dbReference>
<feature type="compositionally biased region" description="Low complexity" evidence="2">
    <location>
        <begin position="841"/>
        <end position="850"/>
    </location>
</feature>
<dbReference type="Pfam" id="PF02194">
    <property type="entry name" value="PXA"/>
    <property type="match status" value="1"/>
</dbReference>
<evidence type="ECO:0000259" key="5">
    <source>
        <dbReference type="PROSITE" id="PS51207"/>
    </source>
</evidence>
<proteinExistence type="inferred from homology"/>
<dbReference type="PANTHER" id="PTHR22775:SF47">
    <property type="entry name" value="MEIOTICALLY UP-REGULATED GENE 122 PROTEIN"/>
    <property type="match status" value="1"/>
</dbReference>
<evidence type="ECO:0000313" key="6">
    <source>
        <dbReference type="EMBL" id="KAF4125755.1"/>
    </source>
</evidence>
<dbReference type="PANTHER" id="PTHR22775">
    <property type="entry name" value="SORTING NEXIN"/>
    <property type="match status" value="1"/>
</dbReference>
<sequence length="1122" mass="120579">MTSTRVASGTLAPSALPGSLRDARTPLDGTKDAQPPQPLQNGDSEDGGDDRDAAAPGTSIPVFAKSSDDGIPPVAAGDLQSVLLAKLLDFASTATPGTLGAIAVGLSTVLYLLLGPLALLFVGAFGGALGFVAWEASHPEVARIVRGERGLDVLERLRLGAADAEPGKESSPGEDEQTVLRGLDELRPETREALGSLLDAIIRDYVKSWYSPMIPTDHSFPLTCRKILTSYFLSISNHLYRKRPADSFLDLLTNSSSMIIVFMSELASAFADVGPDSDISAVEVICNYRASHPDCHLNNLLNQHQQSVKLRMVSEDLLRFLDRNPNSGDPAWVFLREILANFVLEGALQTCSKADWINSWIIYLLEAGEPDLNQAIDVGMQTGRDVAAASNAAASNKDNASDNNVFIDIDGNVGNIGIAKPDRSGSDARAKAALSHKKKLSKADEEMEVAVEEMKKLNAMIARDEERRRERASTIRKSTDQQAGPRSLHGSLEGLGKSVPPGEPSPTSQLPAAKASPPGSSTDGVSTTSEAIPTPHTPRSVNETTSQGSSPRRSGGTQFTSFDQIQAPPGHGESSGDGQAKKPPLTLHNASFTLHDDNVDKSRIRSKPNWDYLIQVEPSSAMYPGWMIVRRYSDFETLHEILRRIAAVSSATAFTELHKELPAWKVHTRESLRGELERYLRDACWYLALAESEGLKRFLEKSQGHTHGDSKSFGWDTVGKNMLDVLTTAPKGAVEGGRTLVGGVQGVFGNFPGLAKRPTGSSVDLNAAPPSSRLSISTPPRMESKSPVRSDRASIDSQRSSVVSQQPGKMMPMEQRTSYQSQQGDAEGEYFRVGRTERLDSSASGPGSARPSREHSRTSSLAALRSPSSVSLENVKLPPPPDEITEDYDFFRTDTLHKRTGSLATNPENGQQTVAGAAATAAATGPNVTAAATAAAASPVAPAAAAKKPAVKPARQFTQLSEPETRVAVELLFAVINEMYTLSSAWNIRRTLLTAAKSFLLRPGNPSLLTVQNLIQESVLDTYTSDAGIAAQLRRLLKSTMPTDEERASWPSDMTEEERDKLRLKARGLLIRSGVPAALMGVMGQAATSEALGRVFDCLQIEEVARGLIFGLVLQLVRIVTH</sequence>
<dbReference type="Pfam" id="PF00787">
    <property type="entry name" value="PX"/>
    <property type="match status" value="1"/>
</dbReference>
<feature type="compositionally biased region" description="Polar residues" evidence="2">
    <location>
        <begin position="815"/>
        <end position="824"/>
    </location>
</feature>
<feature type="compositionally biased region" description="Basic and acidic residues" evidence="2">
    <location>
        <begin position="829"/>
        <end position="840"/>
    </location>
</feature>
<gene>
    <name evidence="6" type="ORF">GMORB2_1000</name>
</gene>
<name>A0A9P4Z135_9HYPO</name>
<protein>
    <submittedName>
        <fullName evidence="6">Sorting nexin C terminal</fullName>
    </submittedName>
</protein>
<dbReference type="CDD" id="cd06093">
    <property type="entry name" value="PX_domain"/>
    <property type="match status" value="1"/>
</dbReference>
<reference evidence="6" key="1">
    <citation type="submission" date="2020-03" db="EMBL/GenBank/DDBJ databases">
        <title>Site-based positive gene gene selection in Geosmithia morbida across the United States reveals a broad range of putative effectors and factors for local host and environmental adapation.</title>
        <authorList>
            <person name="Onufrak A."/>
            <person name="Murdoch R.W."/>
            <person name="Gazis R."/>
            <person name="Huff M."/>
            <person name="Staton M."/>
            <person name="Klingeman W."/>
            <person name="Hadziabdic D."/>
        </authorList>
    </citation>
    <scope>NUCLEOTIDE SEQUENCE</scope>
    <source>
        <strain evidence="6">1262</strain>
    </source>
</reference>
<dbReference type="InterPro" id="IPR003114">
    <property type="entry name" value="Phox_assoc"/>
</dbReference>
<feature type="transmembrane region" description="Helical" evidence="3">
    <location>
        <begin position="109"/>
        <end position="134"/>
    </location>
</feature>
<feature type="domain" description="PX" evidence="4">
    <location>
        <begin position="590"/>
        <end position="706"/>
    </location>
</feature>
<dbReference type="PROSITE" id="PS50195">
    <property type="entry name" value="PX"/>
    <property type="match status" value="1"/>
</dbReference>
<dbReference type="GO" id="GO:0035091">
    <property type="term" value="F:phosphatidylinositol binding"/>
    <property type="evidence" value="ECO:0007669"/>
    <property type="project" value="InterPro"/>
</dbReference>
<organism evidence="6 7">
    <name type="scientific">Geosmithia morbida</name>
    <dbReference type="NCBI Taxonomy" id="1094350"/>
    <lineage>
        <taxon>Eukaryota</taxon>
        <taxon>Fungi</taxon>
        <taxon>Dikarya</taxon>
        <taxon>Ascomycota</taxon>
        <taxon>Pezizomycotina</taxon>
        <taxon>Sordariomycetes</taxon>
        <taxon>Hypocreomycetidae</taxon>
        <taxon>Hypocreales</taxon>
        <taxon>Bionectriaceae</taxon>
        <taxon>Geosmithia</taxon>
    </lineage>
</organism>
<feature type="compositionally biased region" description="Basic and acidic residues" evidence="2">
    <location>
        <begin position="21"/>
        <end position="31"/>
    </location>
</feature>
<keyword evidence="3" id="KW-1133">Transmembrane helix</keyword>
<dbReference type="RefSeq" id="XP_035324407.1">
    <property type="nucleotide sequence ID" value="XM_035462983.1"/>
</dbReference>
<dbReference type="AlphaFoldDB" id="A0A9P4Z135"/>
<dbReference type="GeneID" id="55967230"/>
<feature type="domain" description="PXA" evidence="5">
    <location>
        <begin position="187"/>
        <end position="369"/>
    </location>
</feature>
<evidence type="ECO:0000256" key="1">
    <source>
        <dbReference type="ARBA" id="ARBA00010883"/>
    </source>
</evidence>
<dbReference type="PROSITE" id="PS51207">
    <property type="entry name" value="PXA"/>
    <property type="match status" value="1"/>
</dbReference>
<feature type="compositionally biased region" description="Polar residues" evidence="2">
    <location>
        <begin position="858"/>
        <end position="872"/>
    </location>
</feature>
<keyword evidence="7" id="KW-1185">Reference proteome</keyword>
<dbReference type="InterPro" id="IPR001683">
    <property type="entry name" value="PX_dom"/>
</dbReference>
<dbReference type="SUPFAM" id="SSF64268">
    <property type="entry name" value="PX domain"/>
    <property type="match status" value="1"/>
</dbReference>
<evidence type="ECO:0000259" key="4">
    <source>
        <dbReference type="PROSITE" id="PS50195"/>
    </source>
</evidence>
<feature type="region of interest" description="Disordered" evidence="2">
    <location>
        <begin position="1"/>
        <end position="59"/>
    </location>
</feature>
<feature type="compositionally biased region" description="Polar residues" evidence="2">
    <location>
        <begin position="518"/>
        <end position="564"/>
    </location>
</feature>
<feature type="region of interest" description="Disordered" evidence="2">
    <location>
        <begin position="759"/>
        <end position="886"/>
    </location>
</feature>
<evidence type="ECO:0000313" key="7">
    <source>
        <dbReference type="Proteomes" id="UP000749293"/>
    </source>
</evidence>
<dbReference type="OrthoDB" id="41200at2759"/>
<evidence type="ECO:0000256" key="3">
    <source>
        <dbReference type="SAM" id="Phobius"/>
    </source>
</evidence>
<evidence type="ECO:0000256" key="2">
    <source>
        <dbReference type="SAM" id="MobiDB-lite"/>
    </source>
</evidence>
<feature type="region of interest" description="Disordered" evidence="2">
    <location>
        <begin position="461"/>
        <end position="585"/>
    </location>
</feature>
<keyword evidence="3" id="KW-0472">Membrane</keyword>
<dbReference type="SMART" id="SM00313">
    <property type="entry name" value="PXA"/>
    <property type="match status" value="1"/>
</dbReference>
<feature type="compositionally biased region" description="Basic and acidic residues" evidence="2">
    <location>
        <begin position="461"/>
        <end position="479"/>
    </location>
</feature>
<dbReference type="Gene3D" id="3.30.1520.10">
    <property type="entry name" value="Phox-like domain"/>
    <property type="match status" value="1"/>
</dbReference>
<keyword evidence="3" id="KW-0812">Transmembrane</keyword>